<dbReference type="InterPro" id="IPR000326">
    <property type="entry name" value="PAP2/HPO"/>
</dbReference>
<accession>A0A518CMA5</accession>
<sequence>MFQTTSERKPGLACHTGAWRVLLGLTFLVNLIGINSQSWADEPFDSAFEGTAFVSNDIGIWSQPSDLASALASGLEPQNVPPASRPISLIDNVSTVYFDPTDQRPPVGAYTTVEELFGNGNDDPLVESLSVATASDRYTPMTGFEAPGYHSLASAPPTAAEYVFTESAYSQSESSADNYLHDPDQVFTQPYSSPCGSHHCLSFKEDAHDFIPMLWDDAKAVVNRDNLIVLGIALGGAIAIRQDVDGEVRENTARHPKRWGRGSEFLGKLGEPQVQIPIMFGIYGWSLYQEDAELHDFSKALISAYTVTSLTTLAVKGVANTDRPSNDWNDGQYGFPSYHTASSFAMASVVEEYYGWKAGAPAYAVAGLIGWSRLDERDHDLSDVLFGAALGCVIGKTIAARHLDQYENVTYYPYIDPVQGSSGIMFDTRF</sequence>
<dbReference type="OrthoDB" id="9780507at2"/>
<dbReference type="SUPFAM" id="SSF48317">
    <property type="entry name" value="Acid phosphatase/Vanadium-dependent haloperoxidase"/>
    <property type="match status" value="1"/>
</dbReference>
<dbReference type="Pfam" id="PF01569">
    <property type="entry name" value="PAP2"/>
    <property type="match status" value="1"/>
</dbReference>
<evidence type="ECO:0000313" key="2">
    <source>
        <dbReference type="EMBL" id="QDU80358.1"/>
    </source>
</evidence>
<dbReference type="Gene3D" id="1.20.144.10">
    <property type="entry name" value="Phosphatidic acid phosphatase type 2/haloperoxidase"/>
    <property type="match status" value="1"/>
</dbReference>
<evidence type="ECO:0000313" key="3">
    <source>
        <dbReference type="Proteomes" id="UP000317178"/>
    </source>
</evidence>
<dbReference type="KEGG" id="plon:Pla110_20850"/>
<dbReference type="EMBL" id="CP036281">
    <property type="protein sequence ID" value="QDU80358.1"/>
    <property type="molecule type" value="Genomic_DNA"/>
</dbReference>
<reference evidence="2 3" key="1">
    <citation type="submission" date="2019-02" db="EMBL/GenBank/DDBJ databases">
        <title>Deep-cultivation of Planctomycetes and their phenomic and genomic characterization uncovers novel biology.</title>
        <authorList>
            <person name="Wiegand S."/>
            <person name="Jogler M."/>
            <person name="Boedeker C."/>
            <person name="Pinto D."/>
            <person name="Vollmers J."/>
            <person name="Rivas-Marin E."/>
            <person name="Kohn T."/>
            <person name="Peeters S.H."/>
            <person name="Heuer A."/>
            <person name="Rast P."/>
            <person name="Oberbeckmann S."/>
            <person name="Bunk B."/>
            <person name="Jeske O."/>
            <person name="Meyerdierks A."/>
            <person name="Storesund J.E."/>
            <person name="Kallscheuer N."/>
            <person name="Luecker S."/>
            <person name="Lage O.M."/>
            <person name="Pohl T."/>
            <person name="Merkel B.J."/>
            <person name="Hornburger P."/>
            <person name="Mueller R.-W."/>
            <person name="Bruemmer F."/>
            <person name="Labrenz M."/>
            <person name="Spormann A.M."/>
            <person name="Op den Camp H."/>
            <person name="Overmann J."/>
            <person name="Amann R."/>
            <person name="Jetten M.S.M."/>
            <person name="Mascher T."/>
            <person name="Medema M.H."/>
            <person name="Devos D.P."/>
            <person name="Kaster A.-K."/>
            <person name="Ovreas L."/>
            <person name="Rohde M."/>
            <person name="Galperin M.Y."/>
            <person name="Jogler C."/>
        </authorList>
    </citation>
    <scope>NUCLEOTIDE SEQUENCE [LARGE SCALE GENOMIC DNA]</scope>
    <source>
        <strain evidence="2 3">Pla110</strain>
    </source>
</reference>
<proteinExistence type="predicted"/>
<gene>
    <name evidence="2" type="ORF">Pla110_20850</name>
</gene>
<name>A0A518CMA5_9PLAN</name>
<feature type="domain" description="Phosphatidic acid phosphatase type 2/haloperoxidase" evidence="1">
    <location>
        <begin position="302"/>
        <end position="399"/>
    </location>
</feature>
<evidence type="ECO:0000259" key="1">
    <source>
        <dbReference type="Pfam" id="PF01569"/>
    </source>
</evidence>
<organism evidence="2 3">
    <name type="scientific">Polystyrenella longa</name>
    <dbReference type="NCBI Taxonomy" id="2528007"/>
    <lineage>
        <taxon>Bacteria</taxon>
        <taxon>Pseudomonadati</taxon>
        <taxon>Planctomycetota</taxon>
        <taxon>Planctomycetia</taxon>
        <taxon>Planctomycetales</taxon>
        <taxon>Planctomycetaceae</taxon>
        <taxon>Polystyrenella</taxon>
    </lineage>
</organism>
<dbReference type="InterPro" id="IPR036938">
    <property type="entry name" value="PAP2/HPO_sf"/>
</dbReference>
<dbReference type="RefSeq" id="WP_144995647.1">
    <property type="nucleotide sequence ID" value="NZ_CP036281.1"/>
</dbReference>
<keyword evidence="3" id="KW-1185">Reference proteome</keyword>
<protein>
    <submittedName>
        <fullName evidence="2">PAP2 superfamily protein</fullName>
    </submittedName>
</protein>
<dbReference type="AlphaFoldDB" id="A0A518CMA5"/>
<dbReference type="Proteomes" id="UP000317178">
    <property type="component" value="Chromosome"/>
</dbReference>